<feature type="non-terminal residue" evidence="1">
    <location>
        <position position="195"/>
    </location>
</feature>
<comment type="caution">
    <text evidence="1">The sequence shown here is derived from an EMBL/GenBank/DDBJ whole genome shotgun (WGS) entry which is preliminary data.</text>
</comment>
<evidence type="ECO:0000313" key="2">
    <source>
        <dbReference type="Proteomes" id="UP000591131"/>
    </source>
</evidence>
<dbReference type="EMBL" id="JAAPAO010000355">
    <property type="protein sequence ID" value="KAF4662144.1"/>
    <property type="molecule type" value="Genomic_DNA"/>
</dbReference>
<name>A0A7J6LSF9_PERCH</name>
<reference evidence="1 2" key="1">
    <citation type="submission" date="2020-04" db="EMBL/GenBank/DDBJ databases">
        <title>Perkinsus chesapeaki whole genome sequence.</title>
        <authorList>
            <person name="Bogema D.R."/>
        </authorList>
    </citation>
    <scope>NUCLEOTIDE SEQUENCE [LARGE SCALE GENOMIC DNA]</scope>
    <source>
        <strain evidence="1">ATCC PRA-425</strain>
    </source>
</reference>
<dbReference type="Proteomes" id="UP000591131">
    <property type="component" value="Unassembled WGS sequence"/>
</dbReference>
<keyword evidence="2" id="KW-1185">Reference proteome</keyword>
<proteinExistence type="predicted"/>
<sequence>MAYNYRDNYEDWDPKYNYNKDKTNYSGYNNNYYYGKDYSSGNYYKNGNDLGSAVNKDDIDKLLNMGSGSVTTSITTTRTLRRQVFKGDHMDSYDDESERSGSLFGVSYSQLSKDIKYLVTTVFTGVLEEDEEIAEANVRLEAIADYGRWKDVRTVQNNYMRDHSGRLGREKEVCCCKGCVGWVMKFHVESWERWE</sequence>
<evidence type="ECO:0000313" key="1">
    <source>
        <dbReference type="EMBL" id="KAF4662144.1"/>
    </source>
</evidence>
<dbReference type="AlphaFoldDB" id="A0A7J6LSF9"/>
<gene>
    <name evidence="1" type="ORF">FOL47_006389</name>
</gene>
<accession>A0A7J6LSF9</accession>
<organism evidence="1 2">
    <name type="scientific">Perkinsus chesapeaki</name>
    <name type="common">Clam parasite</name>
    <name type="synonym">Perkinsus andrewsi</name>
    <dbReference type="NCBI Taxonomy" id="330153"/>
    <lineage>
        <taxon>Eukaryota</taxon>
        <taxon>Sar</taxon>
        <taxon>Alveolata</taxon>
        <taxon>Perkinsozoa</taxon>
        <taxon>Perkinsea</taxon>
        <taxon>Perkinsida</taxon>
        <taxon>Perkinsidae</taxon>
        <taxon>Perkinsus</taxon>
    </lineage>
</organism>
<protein>
    <submittedName>
        <fullName evidence="1">Uncharacterized protein</fullName>
    </submittedName>
</protein>